<gene>
    <name evidence="1" type="ORF">ILUMI_25064</name>
</gene>
<evidence type="ECO:0000313" key="2">
    <source>
        <dbReference type="Proteomes" id="UP000801492"/>
    </source>
</evidence>
<protein>
    <submittedName>
        <fullName evidence="1">Uncharacterized protein</fullName>
    </submittedName>
</protein>
<dbReference type="AlphaFoldDB" id="A0A8K0G017"/>
<dbReference type="EMBL" id="VTPC01090854">
    <property type="protein sequence ID" value="KAF2881116.1"/>
    <property type="molecule type" value="Genomic_DNA"/>
</dbReference>
<name>A0A8K0G017_IGNLU</name>
<evidence type="ECO:0000313" key="1">
    <source>
        <dbReference type="EMBL" id="KAF2881116.1"/>
    </source>
</evidence>
<comment type="caution">
    <text evidence="1">The sequence shown here is derived from an EMBL/GenBank/DDBJ whole genome shotgun (WGS) entry which is preliminary data.</text>
</comment>
<keyword evidence="2" id="KW-1185">Reference proteome</keyword>
<reference evidence="1" key="1">
    <citation type="submission" date="2019-08" db="EMBL/GenBank/DDBJ databases">
        <title>The genome of the North American firefly Photinus pyralis.</title>
        <authorList>
            <consortium name="Photinus pyralis genome working group"/>
            <person name="Fallon T.R."/>
            <person name="Sander Lower S.E."/>
            <person name="Weng J.-K."/>
        </authorList>
    </citation>
    <scope>NUCLEOTIDE SEQUENCE</scope>
    <source>
        <strain evidence="1">TRF0915ILg1</strain>
        <tissue evidence="1">Whole body</tissue>
    </source>
</reference>
<sequence length="159" mass="18483">MTQKPVSSHLHQKKTKIVLLLSTKHYRNEIDNRSSGKPKTILEYYRPKASTDTLGILCHTYTTGQETRRWPMRAFMGMLDQRKEPSGNQDIAVEIKYLVAEPDEPEVSEVSMKVEVKSEETLVKLFKTLDEYGTANWRSGEFELRSTLKSQQKKIWFTN</sequence>
<dbReference type="OrthoDB" id="7398560at2759"/>
<proteinExistence type="predicted"/>
<dbReference type="Proteomes" id="UP000801492">
    <property type="component" value="Unassembled WGS sequence"/>
</dbReference>
<organism evidence="1 2">
    <name type="scientific">Ignelater luminosus</name>
    <name type="common">Cucubano</name>
    <name type="synonym">Pyrophorus luminosus</name>
    <dbReference type="NCBI Taxonomy" id="2038154"/>
    <lineage>
        <taxon>Eukaryota</taxon>
        <taxon>Metazoa</taxon>
        <taxon>Ecdysozoa</taxon>
        <taxon>Arthropoda</taxon>
        <taxon>Hexapoda</taxon>
        <taxon>Insecta</taxon>
        <taxon>Pterygota</taxon>
        <taxon>Neoptera</taxon>
        <taxon>Endopterygota</taxon>
        <taxon>Coleoptera</taxon>
        <taxon>Polyphaga</taxon>
        <taxon>Elateriformia</taxon>
        <taxon>Elateroidea</taxon>
        <taxon>Elateridae</taxon>
        <taxon>Agrypninae</taxon>
        <taxon>Pyrophorini</taxon>
        <taxon>Ignelater</taxon>
    </lineage>
</organism>
<accession>A0A8K0G017</accession>